<keyword evidence="5 7" id="KW-1133">Transmembrane helix</keyword>
<evidence type="ECO:0000256" key="6">
    <source>
        <dbReference type="ARBA" id="ARBA00023136"/>
    </source>
</evidence>
<dbReference type="OrthoDB" id="3936150at2759"/>
<dbReference type="SUPFAM" id="SSF103473">
    <property type="entry name" value="MFS general substrate transporter"/>
    <property type="match status" value="1"/>
</dbReference>
<dbReference type="InterPro" id="IPR005828">
    <property type="entry name" value="MFS_sugar_transport-like"/>
</dbReference>
<keyword evidence="6 7" id="KW-0472">Membrane</keyword>
<feature type="transmembrane region" description="Helical" evidence="7">
    <location>
        <begin position="139"/>
        <end position="161"/>
    </location>
</feature>
<organism evidence="9 10">
    <name type="scientific">Sipha flava</name>
    <name type="common">yellow sugarcane aphid</name>
    <dbReference type="NCBI Taxonomy" id="143950"/>
    <lineage>
        <taxon>Eukaryota</taxon>
        <taxon>Metazoa</taxon>
        <taxon>Ecdysozoa</taxon>
        <taxon>Arthropoda</taxon>
        <taxon>Hexapoda</taxon>
        <taxon>Insecta</taxon>
        <taxon>Pterygota</taxon>
        <taxon>Neoptera</taxon>
        <taxon>Paraneoptera</taxon>
        <taxon>Hemiptera</taxon>
        <taxon>Sternorrhyncha</taxon>
        <taxon>Aphidomorpha</taxon>
        <taxon>Aphidoidea</taxon>
        <taxon>Aphididae</taxon>
        <taxon>Sipha</taxon>
    </lineage>
</organism>
<keyword evidence="3" id="KW-0813">Transport</keyword>
<dbReference type="GO" id="GO:0022857">
    <property type="term" value="F:transmembrane transporter activity"/>
    <property type="evidence" value="ECO:0007669"/>
    <property type="project" value="InterPro"/>
</dbReference>
<feature type="transmembrane region" description="Helical" evidence="7">
    <location>
        <begin position="116"/>
        <end position="133"/>
    </location>
</feature>
<evidence type="ECO:0000256" key="4">
    <source>
        <dbReference type="ARBA" id="ARBA00022692"/>
    </source>
</evidence>
<keyword evidence="9" id="KW-1185">Reference proteome</keyword>
<evidence type="ECO:0000256" key="3">
    <source>
        <dbReference type="ARBA" id="ARBA00022448"/>
    </source>
</evidence>
<dbReference type="Pfam" id="PF00083">
    <property type="entry name" value="Sugar_tr"/>
    <property type="match status" value="1"/>
</dbReference>
<dbReference type="InterPro" id="IPR020846">
    <property type="entry name" value="MFS_dom"/>
</dbReference>
<comment type="subcellular location">
    <subcellularLocation>
        <location evidence="1">Membrane</location>
        <topology evidence="1">Multi-pass membrane protein</topology>
    </subcellularLocation>
</comment>
<evidence type="ECO:0000313" key="9">
    <source>
        <dbReference type="Proteomes" id="UP000694846"/>
    </source>
</evidence>
<evidence type="ECO:0000313" key="10">
    <source>
        <dbReference type="RefSeq" id="XP_025423747.1"/>
    </source>
</evidence>
<dbReference type="InterPro" id="IPR036259">
    <property type="entry name" value="MFS_trans_sf"/>
</dbReference>
<dbReference type="PROSITE" id="PS50850">
    <property type="entry name" value="MFS"/>
    <property type="match status" value="1"/>
</dbReference>
<proteinExistence type="inferred from homology"/>
<evidence type="ECO:0000256" key="5">
    <source>
        <dbReference type="ARBA" id="ARBA00022989"/>
    </source>
</evidence>
<feature type="transmembrane region" description="Helical" evidence="7">
    <location>
        <begin position="212"/>
        <end position="233"/>
    </location>
</feature>
<evidence type="ECO:0000259" key="8">
    <source>
        <dbReference type="PROSITE" id="PS50850"/>
    </source>
</evidence>
<dbReference type="GeneID" id="112693068"/>
<feature type="transmembrane region" description="Helical" evidence="7">
    <location>
        <begin position="305"/>
        <end position="327"/>
    </location>
</feature>
<gene>
    <name evidence="10" type="primary">LOC112693068</name>
</gene>
<evidence type="ECO:0000256" key="7">
    <source>
        <dbReference type="SAM" id="Phobius"/>
    </source>
</evidence>
<accession>A0A8B8GN12</accession>
<dbReference type="PANTHER" id="PTHR23511:SF38">
    <property type="entry name" value="SYNAPTIC VESICLE 2-RELATED PROTEIN-LIKE PROTEIN"/>
    <property type="match status" value="1"/>
</dbReference>
<feature type="transmembrane region" description="Helical" evidence="7">
    <location>
        <begin position="173"/>
        <end position="196"/>
    </location>
</feature>
<reference evidence="10" key="1">
    <citation type="submission" date="2025-08" db="UniProtKB">
        <authorList>
            <consortium name="RefSeq"/>
        </authorList>
    </citation>
    <scope>IDENTIFICATION</scope>
    <source>
        <tissue evidence="10">Whole body</tissue>
    </source>
</reference>
<sequence length="526" mass="59021">MDAVARTGLLVQLRNYLDDVVTTTTFLTAQSVRLDKAIEMIGFGKFHYYMLFICGTVYIAVSISLTSVSFIVPSAQCDFQMTSFRKGFLNGASMIGMCIGSFIWGYISDSYGRRKALIFCMLMDGLFNLVSSVSQIYSVFIFCRMMSGFGVSGCTITYAYLGEFLNAKYREKFLCWMEIFWTIGVILLPCIAWIIIPQTFRIESGFFLFRSWNLFVIICSLPSIITTCLLMLLPESPKYLLVKGKHEETLDCLRFVHRWNNKKTDQSFPVISLTLPDRISETSKGFFSGMGKSLFELITSKYKTVLAITCIMQFCVTASYYMMMLWFPELMNRLRWYETTYPSAQNKTTMCEVLSMYKVEPNALADVRCNDDIDGSVYLNILIVGVACLPLCFIVPLYVNKLGLRFFLATCLFGSGLTAVCLYYISSSMEILAFASVFEALSSTGFGLIFCVAVELFPVEYTGLAVAIGSTFGKIGSIVGNVVVGIFIDAYCIVPIVVSCSFLLFSGFLIFTLPKTIRNDSKGNEN</sequence>
<feature type="transmembrane region" description="Helical" evidence="7">
    <location>
        <begin position="464"/>
        <end position="487"/>
    </location>
</feature>
<comment type="similarity">
    <text evidence="2">Belongs to the major facilitator superfamily.</text>
</comment>
<name>A0A8B8GN12_9HEMI</name>
<protein>
    <submittedName>
        <fullName evidence="10">Synaptic vesicle glycoprotein 2C-like isoform X1</fullName>
    </submittedName>
</protein>
<feature type="transmembrane region" description="Helical" evidence="7">
    <location>
        <begin position="87"/>
        <end position="107"/>
    </location>
</feature>
<dbReference type="GO" id="GO:0016020">
    <property type="term" value="C:membrane"/>
    <property type="evidence" value="ECO:0007669"/>
    <property type="project" value="UniProtKB-SubCell"/>
</dbReference>
<dbReference type="Gene3D" id="1.20.1250.20">
    <property type="entry name" value="MFS general substrate transporter like domains"/>
    <property type="match status" value="1"/>
</dbReference>
<evidence type="ECO:0000256" key="2">
    <source>
        <dbReference type="ARBA" id="ARBA00008335"/>
    </source>
</evidence>
<feature type="transmembrane region" description="Helical" evidence="7">
    <location>
        <begin position="406"/>
        <end position="425"/>
    </location>
</feature>
<feature type="transmembrane region" description="Helical" evidence="7">
    <location>
        <begin position="377"/>
        <end position="399"/>
    </location>
</feature>
<feature type="domain" description="Major facilitator superfamily (MFS) profile" evidence="8">
    <location>
        <begin position="50"/>
        <end position="517"/>
    </location>
</feature>
<feature type="transmembrane region" description="Helical" evidence="7">
    <location>
        <begin position="431"/>
        <end position="457"/>
    </location>
</feature>
<dbReference type="PANTHER" id="PTHR23511">
    <property type="entry name" value="SYNAPTIC VESICLE GLYCOPROTEIN 2"/>
    <property type="match status" value="1"/>
</dbReference>
<keyword evidence="4 7" id="KW-0812">Transmembrane</keyword>
<feature type="transmembrane region" description="Helical" evidence="7">
    <location>
        <begin position="493"/>
        <end position="513"/>
    </location>
</feature>
<evidence type="ECO:0000256" key="1">
    <source>
        <dbReference type="ARBA" id="ARBA00004141"/>
    </source>
</evidence>
<feature type="transmembrane region" description="Helical" evidence="7">
    <location>
        <begin position="48"/>
        <end position="72"/>
    </location>
</feature>
<dbReference type="RefSeq" id="XP_025423747.1">
    <property type="nucleotide sequence ID" value="XM_025567962.1"/>
</dbReference>
<dbReference type="AlphaFoldDB" id="A0A8B8GN12"/>
<dbReference type="Proteomes" id="UP000694846">
    <property type="component" value="Unplaced"/>
</dbReference>